<proteinExistence type="predicted"/>
<dbReference type="SUPFAM" id="SSF53328">
    <property type="entry name" value="Formyltransferase"/>
    <property type="match status" value="1"/>
</dbReference>
<comment type="caution">
    <text evidence="3">The sequence shown here is derived from an EMBL/GenBank/DDBJ whole genome shotgun (WGS) entry which is preliminary data.</text>
</comment>
<evidence type="ECO:0000259" key="1">
    <source>
        <dbReference type="Pfam" id="PF00551"/>
    </source>
</evidence>
<dbReference type="EMBL" id="JANBOH010000054">
    <property type="protein sequence ID" value="KAJ1646622.1"/>
    <property type="molecule type" value="Genomic_DNA"/>
</dbReference>
<dbReference type="Pfam" id="PF02911">
    <property type="entry name" value="Formyl_trans_C"/>
    <property type="match status" value="1"/>
</dbReference>
<evidence type="ECO:0000313" key="4">
    <source>
        <dbReference type="Proteomes" id="UP001145021"/>
    </source>
</evidence>
<dbReference type="Pfam" id="PF00551">
    <property type="entry name" value="Formyl_trans_N"/>
    <property type="match status" value="1"/>
</dbReference>
<organism evidence="3 4">
    <name type="scientific">Coemansia asiatica</name>
    <dbReference type="NCBI Taxonomy" id="1052880"/>
    <lineage>
        <taxon>Eukaryota</taxon>
        <taxon>Fungi</taxon>
        <taxon>Fungi incertae sedis</taxon>
        <taxon>Zoopagomycota</taxon>
        <taxon>Kickxellomycotina</taxon>
        <taxon>Kickxellomycetes</taxon>
        <taxon>Kickxellales</taxon>
        <taxon>Kickxellaceae</taxon>
        <taxon>Coemansia</taxon>
    </lineage>
</organism>
<reference evidence="3" key="1">
    <citation type="submission" date="2022-07" db="EMBL/GenBank/DDBJ databases">
        <title>Phylogenomic reconstructions and comparative analyses of Kickxellomycotina fungi.</title>
        <authorList>
            <person name="Reynolds N.K."/>
            <person name="Stajich J.E."/>
            <person name="Barry K."/>
            <person name="Grigoriev I.V."/>
            <person name="Crous P."/>
            <person name="Smith M.E."/>
        </authorList>
    </citation>
    <scope>NUCLEOTIDE SEQUENCE</scope>
    <source>
        <strain evidence="3">NBRC 105413</strain>
    </source>
</reference>
<dbReference type="Gene3D" id="3.40.50.12230">
    <property type="match status" value="1"/>
</dbReference>
<dbReference type="PANTHER" id="PTHR11138:SF5">
    <property type="entry name" value="METHIONYL-TRNA FORMYLTRANSFERASE, MITOCHONDRIAL"/>
    <property type="match status" value="1"/>
</dbReference>
<dbReference type="InterPro" id="IPR005793">
    <property type="entry name" value="Formyl_trans_C"/>
</dbReference>
<protein>
    <recommendedName>
        <fullName evidence="5">Methionyl-tRNA formyltransferase</fullName>
    </recommendedName>
</protein>
<dbReference type="Proteomes" id="UP001145021">
    <property type="component" value="Unassembled WGS sequence"/>
</dbReference>
<keyword evidence="4" id="KW-1185">Reference proteome</keyword>
<dbReference type="AlphaFoldDB" id="A0A9W7XN50"/>
<dbReference type="InterPro" id="IPR002376">
    <property type="entry name" value="Formyl_transf_N"/>
</dbReference>
<gene>
    <name evidence="3" type="ORF">LPJ64_001903</name>
</gene>
<sequence length="429" mass="48727">MHIRSPIWHNTARCTSTLTSSTQGIVAKTPSYRVLFFGSSPSYSLQVLQALNDWRLSNVTMIKDINIVCPKSLWTGGGRPKIIQESPLDIFAMENLLGRSFVNKNTEMQQWVIPDGWGTFDIAVVAGCRWRLPLTLADRFRYGVLSVHPSLLPLHRGPSPVISAMMSGSRDTGVTVCEYSFGKIDSGDILAQMPYTIEKGYRREDVLRDLGYLGGKLLVKCIENLRHVRENAIRQDDRKATYTRFYDDDSALRVVWESMGADEIVKLNEAFHGKSATHTIFRKKSEMTKVFLYDMYVADPSTEPLDPEFLKYPPGSIFYRRKVPYLEVPCIDGKRLHITRLGRQGRPIMTGLQYVNGYLRLSGALRFLTNPVDPKIPTPKFQYPPGYVEPKLSDVYKPADGSSQMSKIKDVKAKEKNKMKQLYESMCDD</sequence>
<dbReference type="GO" id="GO:0005739">
    <property type="term" value="C:mitochondrion"/>
    <property type="evidence" value="ECO:0007669"/>
    <property type="project" value="TreeGrafter"/>
</dbReference>
<dbReference type="InterPro" id="IPR036477">
    <property type="entry name" value="Formyl_transf_N_sf"/>
</dbReference>
<evidence type="ECO:0000313" key="3">
    <source>
        <dbReference type="EMBL" id="KAJ1646622.1"/>
    </source>
</evidence>
<evidence type="ECO:0000259" key="2">
    <source>
        <dbReference type="Pfam" id="PF02911"/>
    </source>
</evidence>
<dbReference type="PANTHER" id="PTHR11138">
    <property type="entry name" value="METHIONYL-TRNA FORMYLTRANSFERASE"/>
    <property type="match status" value="1"/>
</dbReference>
<feature type="domain" description="Formyl transferase C-terminal" evidence="2">
    <location>
        <begin position="253"/>
        <end position="358"/>
    </location>
</feature>
<dbReference type="GO" id="GO:0004479">
    <property type="term" value="F:methionyl-tRNA formyltransferase activity"/>
    <property type="evidence" value="ECO:0007669"/>
    <property type="project" value="TreeGrafter"/>
</dbReference>
<feature type="domain" description="Formyl transferase N-terminal" evidence="1">
    <location>
        <begin position="119"/>
        <end position="220"/>
    </location>
</feature>
<name>A0A9W7XN50_9FUNG</name>
<accession>A0A9W7XN50</accession>
<evidence type="ECO:0008006" key="5">
    <source>
        <dbReference type="Google" id="ProtNLM"/>
    </source>
</evidence>